<dbReference type="STRING" id="545696.HOLDEFILI_04040"/>
<dbReference type="Proteomes" id="UP000005950">
    <property type="component" value="Unassembled WGS sequence"/>
</dbReference>
<comment type="caution">
    <text evidence="9">The sequence shown here is derived from an EMBL/GenBank/DDBJ whole genome shotgun (WGS) entry which is preliminary data.</text>
</comment>
<keyword evidence="1" id="KW-0813">Transport</keyword>
<keyword evidence="3" id="KW-0762">Sugar transport</keyword>
<evidence type="ECO:0000313" key="10">
    <source>
        <dbReference type="Proteomes" id="UP000005950"/>
    </source>
</evidence>
<evidence type="ECO:0000256" key="6">
    <source>
        <dbReference type="ARBA" id="ARBA00022777"/>
    </source>
</evidence>
<proteinExistence type="predicted"/>
<dbReference type="eggNOG" id="COG1440">
    <property type="taxonomic scope" value="Bacteria"/>
</dbReference>
<evidence type="ECO:0000256" key="5">
    <source>
        <dbReference type="ARBA" id="ARBA00022683"/>
    </source>
</evidence>
<keyword evidence="2" id="KW-0597">Phosphoprotein</keyword>
<dbReference type="SUPFAM" id="SSF52794">
    <property type="entry name" value="PTS system IIB component-like"/>
    <property type="match status" value="1"/>
</dbReference>
<reference evidence="9 10" key="1">
    <citation type="submission" date="2008-12" db="EMBL/GenBank/DDBJ databases">
        <authorList>
            <person name="Fulton L."/>
            <person name="Clifton S."/>
            <person name="Fulton B."/>
            <person name="Xu J."/>
            <person name="Minx P."/>
            <person name="Pepin K.H."/>
            <person name="Johnson M."/>
            <person name="Bhonagiri V."/>
            <person name="Nash W.E."/>
            <person name="Mardis E.R."/>
            <person name="Wilson R.K."/>
        </authorList>
    </citation>
    <scope>NUCLEOTIDE SEQUENCE [LARGE SCALE GENOMIC DNA]</scope>
    <source>
        <strain evidence="9 10">DSM 12042</strain>
    </source>
</reference>
<name>B9YDW6_9FIRM</name>
<dbReference type="Gene3D" id="3.40.50.2300">
    <property type="match status" value="1"/>
</dbReference>
<dbReference type="GO" id="GO:0016301">
    <property type="term" value="F:kinase activity"/>
    <property type="evidence" value="ECO:0007669"/>
    <property type="project" value="UniProtKB-KW"/>
</dbReference>
<evidence type="ECO:0000256" key="4">
    <source>
        <dbReference type="ARBA" id="ARBA00022679"/>
    </source>
</evidence>
<evidence type="ECO:0000256" key="7">
    <source>
        <dbReference type="PROSITE-ProRule" id="PRU00423"/>
    </source>
</evidence>
<evidence type="ECO:0000259" key="8">
    <source>
        <dbReference type="PROSITE" id="PS51100"/>
    </source>
</evidence>
<accession>B9YDW6</accession>
<keyword evidence="4" id="KW-0808">Transferase</keyword>
<evidence type="ECO:0000256" key="3">
    <source>
        <dbReference type="ARBA" id="ARBA00022597"/>
    </source>
</evidence>
<dbReference type="GO" id="GO:0008982">
    <property type="term" value="F:protein-N(PI)-phosphohistidine-sugar phosphotransferase activity"/>
    <property type="evidence" value="ECO:0007669"/>
    <property type="project" value="InterPro"/>
</dbReference>
<dbReference type="InterPro" id="IPR003501">
    <property type="entry name" value="PTS_EIIB_2/3"/>
</dbReference>
<sequence length="109" mass="12127">MKQYGVLLICGGGFSSGFMAKSLRESAAKKGLTMDVQARSESMVEDYIEDVDAIMVGPHLSYLMEDISATCEEYGVTPILMKPDYYKSLDGNACLEHLLERLKEDGKYE</sequence>
<dbReference type="PANTHER" id="PTHR34581:SF2">
    <property type="entry name" value="PTS SYSTEM N,N'-DIACETYLCHITOBIOSE-SPECIFIC EIIB COMPONENT"/>
    <property type="match status" value="1"/>
</dbReference>
<evidence type="ECO:0000256" key="1">
    <source>
        <dbReference type="ARBA" id="ARBA00022448"/>
    </source>
</evidence>
<dbReference type="InterPro" id="IPR036095">
    <property type="entry name" value="PTS_EIIB-like_sf"/>
</dbReference>
<dbReference type="HOGENOM" id="CLU_147323_0_0_9"/>
<feature type="domain" description="PTS EIIB type-3" evidence="8">
    <location>
        <begin position="3"/>
        <end position="108"/>
    </location>
</feature>
<dbReference type="AlphaFoldDB" id="B9YDW6"/>
<dbReference type="Pfam" id="PF02302">
    <property type="entry name" value="PTS_IIB"/>
    <property type="match status" value="1"/>
</dbReference>
<dbReference type="PROSITE" id="PS51100">
    <property type="entry name" value="PTS_EIIB_TYPE_3"/>
    <property type="match status" value="1"/>
</dbReference>
<dbReference type="GO" id="GO:0009401">
    <property type="term" value="P:phosphoenolpyruvate-dependent sugar phosphotransferase system"/>
    <property type="evidence" value="ECO:0007669"/>
    <property type="project" value="UniProtKB-KW"/>
</dbReference>
<protein>
    <submittedName>
        <fullName evidence="9">PTS system, Lactose/Cellobiose specific IIB subunit</fullName>
    </submittedName>
</protein>
<dbReference type="InterPro" id="IPR051819">
    <property type="entry name" value="PTS_sugar-specific_EIIB"/>
</dbReference>
<keyword evidence="6" id="KW-0418">Kinase</keyword>
<organism evidence="9 10">
    <name type="scientific">Holdemania filiformis DSM 12042</name>
    <dbReference type="NCBI Taxonomy" id="545696"/>
    <lineage>
        <taxon>Bacteria</taxon>
        <taxon>Bacillati</taxon>
        <taxon>Bacillota</taxon>
        <taxon>Erysipelotrichia</taxon>
        <taxon>Erysipelotrichales</taxon>
        <taxon>Erysipelotrichaceae</taxon>
        <taxon>Holdemania</taxon>
    </lineage>
</organism>
<gene>
    <name evidence="9" type="ORF">HOLDEFILI_04040</name>
</gene>
<dbReference type="InterPro" id="IPR013012">
    <property type="entry name" value="PTS_EIIB_3"/>
</dbReference>
<dbReference type="RefSeq" id="WP_006061176.1">
    <property type="nucleotide sequence ID" value="NZ_GG657562.1"/>
</dbReference>
<evidence type="ECO:0000313" key="9">
    <source>
        <dbReference type="EMBL" id="EEF65823.1"/>
    </source>
</evidence>
<dbReference type="EMBL" id="ACCF01000254">
    <property type="protein sequence ID" value="EEF65823.1"/>
    <property type="molecule type" value="Genomic_DNA"/>
</dbReference>
<dbReference type="PANTHER" id="PTHR34581">
    <property type="entry name" value="PTS SYSTEM N,N'-DIACETYLCHITOBIOSE-SPECIFIC EIIB COMPONENT"/>
    <property type="match status" value="1"/>
</dbReference>
<keyword evidence="5" id="KW-0598">Phosphotransferase system</keyword>
<feature type="modified residue" description="Phosphocysteine; by EIIA" evidence="7">
    <location>
        <position position="10"/>
    </location>
</feature>
<dbReference type="OrthoDB" id="9808134at2"/>
<reference evidence="9 10" key="2">
    <citation type="submission" date="2009-02" db="EMBL/GenBank/DDBJ databases">
        <title>Draft genome sequence of Holdemania filiformis DSM 12042.</title>
        <authorList>
            <person name="Sudarsanam P."/>
            <person name="Ley R."/>
            <person name="Guruge J."/>
            <person name="Turnbaugh P.J."/>
            <person name="Mahowald M."/>
            <person name="Liep D."/>
            <person name="Gordon J."/>
        </authorList>
    </citation>
    <scope>NUCLEOTIDE SEQUENCE [LARGE SCALE GENOMIC DNA]</scope>
    <source>
        <strain evidence="9 10">DSM 12042</strain>
    </source>
</reference>
<evidence type="ECO:0000256" key="2">
    <source>
        <dbReference type="ARBA" id="ARBA00022553"/>
    </source>
</evidence>